<evidence type="ECO:0000259" key="2">
    <source>
        <dbReference type="Pfam" id="PF02720"/>
    </source>
</evidence>
<evidence type="ECO:0000313" key="3">
    <source>
        <dbReference type="EMBL" id="GAA2368812.1"/>
    </source>
</evidence>
<feature type="region of interest" description="Disordered" evidence="1">
    <location>
        <begin position="1"/>
        <end position="20"/>
    </location>
</feature>
<proteinExistence type="predicted"/>
<evidence type="ECO:0000256" key="1">
    <source>
        <dbReference type="SAM" id="MobiDB-lite"/>
    </source>
</evidence>
<dbReference type="CDD" id="cd00085">
    <property type="entry name" value="HNHc"/>
    <property type="match status" value="1"/>
</dbReference>
<feature type="compositionally biased region" description="Polar residues" evidence="1">
    <location>
        <begin position="1"/>
        <end position="15"/>
    </location>
</feature>
<sequence length="392" mass="41462">MRLTENIGSLSNFQGETLPPRKPATAAAVADGCIGAEHALVISAVLAKVPGCISPEVKARAEAELAAAASGLNPDDLGKVGDRLLAHLDPDGQESDHVDRQRQRGLTILPQDRQLMSRVRGAMTPELRAKFEVILTAWAAPGMNNPADPESPTGAIDSNHIDADALAGARSRDLRSAAQRTHDALLALCDWVLGHVGLGRPDRIPAELVITVTDQELAAHAGISLTATGTRVPIGELVSLAADAVPHLAVFRNHTSEVLYQGRGARFAAKAQRLALFARDRGCTAPGCDRPFAQTQAHHSPDWITAGGRTDIDALGAACGRHNRAVGTSRGQWETTVLTDGPDTGRMAWRPATGSEPWRLNPTHHAGQAHHLHPPPASRAAPGRRAPPHRAA</sequence>
<dbReference type="InterPro" id="IPR003615">
    <property type="entry name" value="HNH_nuc"/>
</dbReference>
<accession>A0ABP5U3M4</accession>
<dbReference type="InterPro" id="IPR003870">
    <property type="entry name" value="DUF222"/>
</dbReference>
<gene>
    <name evidence="3" type="ORF">GCM10009855_05110</name>
</gene>
<reference evidence="4" key="1">
    <citation type="journal article" date="2019" name="Int. J. Syst. Evol. Microbiol.">
        <title>The Global Catalogue of Microorganisms (GCM) 10K type strain sequencing project: providing services to taxonomists for standard genome sequencing and annotation.</title>
        <authorList>
            <consortium name="The Broad Institute Genomics Platform"/>
            <consortium name="The Broad Institute Genome Sequencing Center for Infectious Disease"/>
            <person name="Wu L."/>
            <person name="Ma J."/>
        </authorList>
    </citation>
    <scope>NUCLEOTIDE SEQUENCE [LARGE SCALE GENOMIC DNA]</scope>
    <source>
        <strain evidence="4">JCM 16227</strain>
    </source>
</reference>
<protein>
    <recommendedName>
        <fullName evidence="2">DUF222 domain-containing protein</fullName>
    </recommendedName>
</protein>
<dbReference type="Pfam" id="PF02720">
    <property type="entry name" value="DUF222"/>
    <property type="match status" value="1"/>
</dbReference>
<name>A0ABP5U3M4_9ACTN</name>
<dbReference type="EMBL" id="BAAARB010000002">
    <property type="protein sequence ID" value="GAA2368812.1"/>
    <property type="molecule type" value="Genomic_DNA"/>
</dbReference>
<feature type="domain" description="DUF222" evidence="2">
    <location>
        <begin position="16"/>
        <end position="280"/>
    </location>
</feature>
<dbReference type="Proteomes" id="UP001501170">
    <property type="component" value="Unassembled WGS sequence"/>
</dbReference>
<comment type="caution">
    <text evidence="3">The sequence shown here is derived from an EMBL/GenBank/DDBJ whole genome shotgun (WGS) entry which is preliminary data.</text>
</comment>
<organism evidence="3 4">
    <name type="scientific">Gordonia cholesterolivorans</name>
    <dbReference type="NCBI Taxonomy" id="559625"/>
    <lineage>
        <taxon>Bacteria</taxon>
        <taxon>Bacillati</taxon>
        <taxon>Actinomycetota</taxon>
        <taxon>Actinomycetes</taxon>
        <taxon>Mycobacteriales</taxon>
        <taxon>Gordoniaceae</taxon>
        <taxon>Gordonia</taxon>
    </lineage>
</organism>
<evidence type="ECO:0000313" key="4">
    <source>
        <dbReference type="Proteomes" id="UP001501170"/>
    </source>
</evidence>
<keyword evidence="4" id="KW-1185">Reference proteome</keyword>
<feature type="region of interest" description="Disordered" evidence="1">
    <location>
        <begin position="339"/>
        <end position="392"/>
    </location>
</feature>